<gene>
    <name evidence="2" type="ORF">MCOR_40611</name>
</gene>
<reference evidence="2 3" key="1">
    <citation type="submission" date="2020-06" db="EMBL/GenBank/DDBJ databases">
        <authorList>
            <person name="Li R."/>
            <person name="Bekaert M."/>
        </authorList>
    </citation>
    <scope>NUCLEOTIDE SEQUENCE [LARGE SCALE GENOMIC DNA]</scope>
    <source>
        <strain evidence="3">wild</strain>
    </source>
</reference>
<evidence type="ECO:0000313" key="3">
    <source>
        <dbReference type="Proteomes" id="UP000507470"/>
    </source>
</evidence>
<keyword evidence="3" id="KW-1185">Reference proteome</keyword>
<feature type="region of interest" description="Disordered" evidence="1">
    <location>
        <begin position="1"/>
        <end position="53"/>
    </location>
</feature>
<evidence type="ECO:0000256" key="1">
    <source>
        <dbReference type="SAM" id="MobiDB-lite"/>
    </source>
</evidence>
<dbReference type="EMBL" id="CACVKT020007353">
    <property type="protein sequence ID" value="CAC5407105.1"/>
    <property type="molecule type" value="Genomic_DNA"/>
</dbReference>
<dbReference type="Proteomes" id="UP000507470">
    <property type="component" value="Unassembled WGS sequence"/>
</dbReference>
<feature type="compositionally biased region" description="Basic and acidic residues" evidence="1">
    <location>
        <begin position="1"/>
        <end position="16"/>
    </location>
</feature>
<evidence type="ECO:0000313" key="2">
    <source>
        <dbReference type="EMBL" id="CAC5407105.1"/>
    </source>
</evidence>
<name>A0A6J8DGG0_MYTCO</name>
<proteinExistence type="predicted"/>
<feature type="compositionally biased region" description="Polar residues" evidence="1">
    <location>
        <begin position="17"/>
        <end position="47"/>
    </location>
</feature>
<protein>
    <recommendedName>
        <fullName evidence="4">Retrotransposon gag domain-containing protein</fullName>
    </recommendedName>
</protein>
<dbReference type="AlphaFoldDB" id="A0A6J8DGG0"/>
<organism evidence="2 3">
    <name type="scientific">Mytilus coruscus</name>
    <name type="common">Sea mussel</name>
    <dbReference type="NCBI Taxonomy" id="42192"/>
    <lineage>
        <taxon>Eukaryota</taxon>
        <taxon>Metazoa</taxon>
        <taxon>Spiralia</taxon>
        <taxon>Lophotrochozoa</taxon>
        <taxon>Mollusca</taxon>
        <taxon>Bivalvia</taxon>
        <taxon>Autobranchia</taxon>
        <taxon>Pteriomorphia</taxon>
        <taxon>Mytilida</taxon>
        <taxon>Mytiloidea</taxon>
        <taxon>Mytilidae</taxon>
        <taxon>Mytilinae</taxon>
        <taxon>Mytilus</taxon>
    </lineage>
</organism>
<sequence>MSKRVTETIVQHEENPKSNIQATETSKVTNAFQIPEQNKQPNSSGPSPQRLPCYDGKTEWKPYYMQFIHFSNRYRWDSKQRLERLIEYLRDKALKRFGNKDLPYTIGRQLQEVRQNIDETVEEFAERVQEMATDGYGPNTPENVVETISVDAF</sequence>
<accession>A0A6J8DGG0</accession>
<dbReference type="OrthoDB" id="6149959at2759"/>
<evidence type="ECO:0008006" key="4">
    <source>
        <dbReference type="Google" id="ProtNLM"/>
    </source>
</evidence>